<keyword evidence="4" id="KW-0009">Actin-binding</keyword>
<dbReference type="GO" id="GO:0005856">
    <property type="term" value="C:cytoskeleton"/>
    <property type="evidence" value="ECO:0007669"/>
    <property type="project" value="UniProtKB-SubCell"/>
</dbReference>
<dbReference type="SUPFAM" id="SSF55770">
    <property type="entry name" value="Profilin (actin-binding protein)"/>
    <property type="match status" value="1"/>
</dbReference>
<keyword evidence="3" id="KW-0963">Cytoplasm</keyword>
<keyword evidence="5" id="KW-0206">Cytoskeleton</keyword>
<gene>
    <name evidence="6" type="ORF">E1295_15325</name>
</gene>
<accession>A0A4R5FNF9</accession>
<dbReference type="Proteomes" id="UP000295136">
    <property type="component" value="Unassembled WGS sequence"/>
</dbReference>
<evidence type="ECO:0000313" key="6">
    <source>
        <dbReference type="EMBL" id="TDE54497.1"/>
    </source>
</evidence>
<dbReference type="PRINTS" id="PR00392">
    <property type="entry name" value="PROFILIN"/>
</dbReference>
<evidence type="ECO:0000256" key="4">
    <source>
        <dbReference type="ARBA" id="ARBA00023203"/>
    </source>
</evidence>
<evidence type="ECO:0000256" key="1">
    <source>
        <dbReference type="ARBA" id="ARBA00004245"/>
    </source>
</evidence>
<comment type="similarity">
    <text evidence="2">Belongs to the profilin family.</text>
</comment>
<evidence type="ECO:0000256" key="5">
    <source>
        <dbReference type="ARBA" id="ARBA00023212"/>
    </source>
</evidence>
<dbReference type="InterPro" id="IPR036140">
    <property type="entry name" value="PFN_sf"/>
</dbReference>
<keyword evidence="7" id="KW-1185">Reference proteome</keyword>
<dbReference type="GO" id="GO:0003785">
    <property type="term" value="F:actin monomer binding"/>
    <property type="evidence" value="ECO:0007669"/>
    <property type="project" value="TreeGrafter"/>
</dbReference>
<sequence>MKVHRQHKPGARIDSGGWYDSGGEQEGLCMDVLQHCVDYDVIGSGKFSSAAIIGLDGELLAASGGYAPSPEERHAIVNGFEDLSRVEAAGLKLCGQKFFFISSTGRSLYLKRGPDGAIVVKIKRSIIVAQYVVPVQAPEAGPILESIADELISAGY</sequence>
<evidence type="ECO:0008006" key="8">
    <source>
        <dbReference type="Google" id="ProtNLM"/>
    </source>
</evidence>
<protein>
    <recommendedName>
        <fullName evidence="8">Profilin</fullName>
    </recommendedName>
</protein>
<evidence type="ECO:0000256" key="3">
    <source>
        <dbReference type="ARBA" id="ARBA00022490"/>
    </source>
</evidence>
<dbReference type="PANTHER" id="PTHR11604">
    <property type="entry name" value="PROFILIN"/>
    <property type="match status" value="1"/>
</dbReference>
<dbReference type="PANTHER" id="PTHR11604:SF0">
    <property type="entry name" value="PROFILIN"/>
    <property type="match status" value="1"/>
</dbReference>
<dbReference type="CDD" id="cd00148">
    <property type="entry name" value="PROF"/>
    <property type="match status" value="1"/>
</dbReference>
<dbReference type="RefSeq" id="WP_132630938.1">
    <property type="nucleotide sequence ID" value="NZ_SMLD01000033.1"/>
</dbReference>
<dbReference type="InterPro" id="IPR005455">
    <property type="entry name" value="PFN_euk"/>
</dbReference>
<name>A0A4R5FNF9_9ACTN</name>
<dbReference type="AlphaFoldDB" id="A0A4R5FNF9"/>
<reference evidence="6 7" key="1">
    <citation type="submission" date="2019-03" db="EMBL/GenBank/DDBJ databases">
        <title>Draft genome sequences of novel Actinobacteria.</title>
        <authorList>
            <person name="Sahin N."/>
            <person name="Ay H."/>
            <person name="Saygin H."/>
        </authorList>
    </citation>
    <scope>NUCLEOTIDE SEQUENCE [LARGE SCALE GENOMIC DNA]</scope>
    <source>
        <strain evidence="6 7">6K102</strain>
    </source>
</reference>
<organism evidence="6 7">
    <name type="scientific">Nonomuraea mesophila</name>
    <dbReference type="NCBI Taxonomy" id="2530382"/>
    <lineage>
        <taxon>Bacteria</taxon>
        <taxon>Bacillati</taxon>
        <taxon>Actinomycetota</taxon>
        <taxon>Actinomycetes</taxon>
        <taxon>Streptosporangiales</taxon>
        <taxon>Streptosporangiaceae</taxon>
        <taxon>Nonomuraea</taxon>
    </lineage>
</organism>
<comment type="subcellular location">
    <subcellularLocation>
        <location evidence="1">Cytoplasm</location>
        <location evidence="1">Cytoskeleton</location>
    </subcellularLocation>
</comment>
<dbReference type="Gene3D" id="3.30.450.30">
    <property type="entry name" value="Dynein light chain 2a, cytoplasmic"/>
    <property type="match status" value="1"/>
</dbReference>
<comment type="caution">
    <text evidence="6">The sequence shown here is derived from an EMBL/GenBank/DDBJ whole genome shotgun (WGS) entry which is preliminary data.</text>
</comment>
<proteinExistence type="inferred from homology"/>
<evidence type="ECO:0000313" key="7">
    <source>
        <dbReference type="Proteomes" id="UP000295136"/>
    </source>
</evidence>
<dbReference type="SMART" id="SM00392">
    <property type="entry name" value="PROF"/>
    <property type="match status" value="1"/>
</dbReference>
<evidence type="ECO:0000256" key="2">
    <source>
        <dbReference type="ARBA" id="ARBA00010058"/>
    </source>
</evidence>
<dbReference type="Pfam" id="PF00235">
    <property type="entry name" value="Profilin"/>
    <property type="match status" value="1"/>
</dbReference>
<dbReference type="EMBL" id="SMLD01000033">
    <property type="protein sequence ID" value="TDE54497.1"/>
    <property type="molecule type" value="Genomic_DNA"/>
</dbReference>
<dbReference type="InterPro" id="IPR048278">
    <property type="entry name" value="PFN"/>
</dbReference>
<dbReference type="GO" id="GO:0005938">
    <property type="term" value="C:cell cortex"/>
    <property type="evidence" value="ECO:0007669"/>
    <property type="project" value="TreeGrafter"/>
</dbReference>